<reference evidence="3" key="1">
    <citation type="submission" date="2017-09" db="EMBL/GenBank/DDBJ databases">
        <title>Depth-based differentiation of microbial function through sediment-hosted aquifers and enrichment of novel symbionts in the deep terrestrial subsurface.</title>
        <authorList>
            <person name="Probst A.J."/>
            <person name="Ladd B."/>
            <person name="Jarett J.K."/>
            <person name="Geller-Mcgrath D.E."/>
            <person name="Sieber C.M.K."/>
            <person name="Emerson J.B."/>
            <person name="Anantharaman K."/>
            <person name="Thomas B.C."/>
            <person name="Malmstrom R."/>
            <person name="Stieglmeier M."/>
            <person name="Klingl A."/>
            <person name="Woyke T."/>
            <person name="Ryan C.M."/>
            <person name="Banfield J.F."/>
        </authorList>
    </citation>
    <scope>NUCLEOTIDE SEQUENCE [LARGE SCALE GENOMIC DNA]</scope>
</reference>
<name>A0A2M8KUM7_9BACT</name>
<dbReference type="AlphaFoldDB" id="A0A2M8KUM7"/>
<feature type="domain" description="PD-(D/E)XK endonuclease-like" evidence="1">
    <location>
        <begin position="11"/>
        <end position="250"/>
    </location>
</feature>
<dbReference type="Proteomes" id="UP000231569">
    <property type="component" value="Unassembled WGS sequence"/>
</dbReference>
<gene>
    <name evidence="2" type="ORF">COU89_02240</name>
</gene>
<sequence>MGFDPYTALWVSYSSLSDFTQCPRSYYLKNVYRDKASGKKIKLVSPPLSVGTAVHEVIEMLASLKTDARFKKPLLVSLDEAWQKVHGKLGGFFTAETEDVYKERAKAMLRRVTEHPGPVARKAVKITMSLPHYTFSEHDNIILCGRIDWLEYLEESDSVHIIDFKTGKGDEPGDSLQLPIYYLLVKNCQRRAIAKASYWYLDRSDDLSEQSLPNPTESESRIMEVAKQIKLAKQLDRFKCPKGKKGCLYCHQYEAILEGNAELVGSDERSLMYALDPSLQDEQGGSIIL</sequence>
<proteinExistence type="predicted"/>
<accession>A0A2M8KUM7</accession>
<dbReference type="SUPFAM" id="SSF52980">
    <property type="entry name" value="Restriction endonuclease-like"/>
    <property type="match status" value="1"/>
</dbReference>
<organism evidence="2 3">
    <name type="scientific">Candidatus Roizmanbacteria bacterium CG10_big_fil_rev_8_21_14_0_10_45_7</name>
    <dbReference type="NCBI Taxonomy" id="1974854"/>
    <lineage>
        <taxon>Bacteria</taxon>
        <taxon>Candidatus Roizmaniibacteriota</taxon>
    </lineage>
</organism>
<protein>
    <recommendedName>
        <fullName evidence="1">PD-(D/E)XK endonuclease-like domain-containing protein</fullName>
    </recommendedName>
</protein>
<dbReference type="EMBL" id="PFEE01000049">
    <property type="protein sequence ID" value="PJE63638.1"/>
    <property type="molecule type" value="Genomic_DNA"/>
</dbReference>
<dbReference type="Pfam" id="PF12705">
    <property type="entry name" value="PDDEXK_1"/>
    <property type="match status" value="1"/>
</dbReference>
<evidence type="ECO:0000259" key="1">
    <source>
        <dbReference type="Pfam" id="PF12705"/>
    </source>
</evidence>
<dbReference type="InterPro" id="IPR038726">
    <property type="entry name" value="PDDEXK_AddAB-type"/>
</dbReference>
<dbReference type="Gene3D" id="3.90.320.10">
    <property type="match status" value="1"/>
</dbReference>
<dbReference type="InterPro" id="IPR011604">
    <property type="entry name" value="PDDEXK-like_dom_sf"/>
</dbReference>
<evidence type="ECO:0000313" key="3">
    <source>
        <dbReference type="Proteomes" id="UP000231569"/>
    </source>
</evidence>
<dbReference type="InterPro" id="IPR011335">
    <property type="entry name" value="Restrct_endonuc-II-like"/>
</dbReference>
<evidence type="ECO:0000313" key="2">
    <source>
        <dbReference type="EMBL" id="PJE63638.1"/>
    </source>
</evidence>
<comment type="caution">
    <text evidence="2">The sequence shown here is derived from an EMBL/GenBank/DDBJ whole genome shotgun (WGS) entry which is preliminary data.</text>
</comment>